<dbReference type="RefSeq" id="WP_137732143.1">
    <property type="nucleotide sequence ID" value="NZ_BJCL01000003.1"/>
</dbReference>
<dbReference type="InterPro" id="IPR046540">
    <property type="entry name" value="DMFA2_C"/>
</dbReference>
<protein>
    <submittedName>
        <fullName evidence="2">N,N-dimethylformamidase</fullName>
    </submittedName>
</protein>
<sequence>MLPLAGYAERLSARPGQTLRFHVANATGAPVSARVVRVRCADPNPAIGGVQTEPVDIAVEVLATPGPQPVPLGSYAVLGPAGLLGAAADCTAALLVQPTLALPRRQVLLSTLDDQGRGLQLELTPARTVRATVGTSTGPATLETDQPLPLHAWTDLTLVVDSAARMLTLSARPLAGPATSQAVQLALAAAPVLQSPTRCLSLASASDTAPVDCFNGRLEAPVLLARALPTGDTVSRPAADDPACIAAWDFALEMHSQRVVDTGPHAHHGRLVNTPTRAVCGARWTGQEHCFRHAPAEYGAIHFHDDDLDDCRWPATHAVHLPAGLKSDAYALLLQAGDAAENIPFFVVPPLGRPTAKIAVLVSTYTYTIYGNHARPEWMIDPAWRADLVAQNQAWGAYPYNPGEHRDYGLSTYNYHSDGSGIALVSWRRPMLNLRVGYVTYPYPEIRGSGLRHYPADSHLLLWLAQMGHEVDLITDDELHREGQALLAPYKAVLTGSHPEYHTPQMLDALQAFRDNGGRLAYLGGNGFYWKIALDPVRDGLIEIRRGEGGIRAWAAEPGEYFQQFDGQYGGLWRRNARPPQKLVGVGFTAQGNFVGSHYRIDPAARSNPRVSWLLEGVAAETVGGEGFSGHGAAGFELDRVDTRLGSPANAVVVARSENHPPEAPWVLVPEEQLTHITTIPGQPHKALIRADMTWFDCPGGGEVFAVGSITFCGALPVNGGDNDISRILDNVVRRFSR</sequence>
<feature type="domain" description="N,N-dimethylformamidase beta subunit-like C-terminal" evidence="1">
    <location>
        <begin position="276"/>
        <end position="720"/>
    </location>
</feature>
<evidence type="ECO:0000313" key="2">
    <source>
        <dbReference type="EMBL" id="GCL62379.1"/>
    </source>
</evidence>
<evidence type="ECO:0000313" key="3">
    <source>
        <dbReference type="Proteomes" id="UP000301751"/>
    </source>
</evidence>
<keyword evidence="3" id="KW-1185">Reference proteome</keyword>
<reference evidence="3" key="1">
    <citation type="submission" date="2019-03" db="EMBL/GenBank/DDBJ databases">
        <title>Aquabacterium pictum sp.nov., the first bacteriochlorophyll a-containing freshwater bacterium in the genus Aquabacterium of the class Betaproteobacteria.</title>
        <authorList>
            <person name="Hirose S."/>
            <person name="Tank M."/>
            <person name="Hara E."/>
            <person name="Tamaki H."/>
            <person name="Takaichi S."/>
            <person name="Haruta S."/>
            <person name="Hanada S."/>
        </authorList>
    </citation>
    <scope>NUCLEOTIDE SEQUENCE [LARGE SCALE GENOMIC DNA]</scope>
    <source>
        <strain evidence="3">W35</strain>
    </source>
</reference>
<dbReference type="OrthoDB" id="505641at2"/>
<name>A0A480AKY3_9BURK</name>
<dbReference type="EMBL" id="BJCL01000003">
    <property type="protein sequence ID" value="GCL62379.1"/>
    <property type="molecule type" value="Genomic_DNA"/>
</dbReference>
<evidence type="ECO:0000259" key="1">
    <source>
        <dbReference type="Pfam" id="PF20254"/>
    </source>
</evidence>
<organism evidence="2 3">
    <name type="scientific">Pseudaquabacterium pictum</name>
    <dbReference type="NCBI Taxonomy" id="2315236"/>
    <lineage>
        <taxon>Bacteria</taxon>
        <taxon>Pseudomonadati</taxon>
        <taxon>Pseudomonadota</taxon>
        <taxon>Betaproteobacteria</taxon>
        <taxon>Burkholderiales</taxon>
        <taxon>Sphaerotilaceae</taxon>
        <taxon>Pseudaquabacterium</taxon>
    </lineage>
</organism>
<comment type="caution">
    <text evidence="2">The sequence shown here is derived from an EMBL/GenBank/DDBJ whole genome shotgun (WGS) entry which is preliminary data.</text>
</comment>
<proteinExistence type="predicted"/>
<gene>
    <name evidence="2" type="ORF">AQPW35_14600</name>
</gene>
<accession>A0A480AKY3</accession>
<dbReference type="Proteomes" id="UP000301751">
    <property type="component" value="Unassembled WGS sequence"/>
</dbReference>
<dbReference type="AlphaFoldDB" id="A0A480AKY3"/>
<dbReference type="Pfam" id="PF20254">
    <property type="entry name" value="DMFA2_C"/>
    <property type="match status" value="1"/>
</dbReference>